<accession>A0A0A9D526</accession>
<sequence>MTWLPRSQPEPPALKTRLNLRPSRQIPSQIPQKPTPNRHKNSSKHRRQAKSPGERAQSQTYGASELTTGARASPRPSHRDLRRFRRRDRRSAAPGAGGPNPAARRRLRALPPQHHSRRLGFGRAPPPAPLLLFAPATEFPFLSLSLSPHFLSPKTSRYKFL</sequence>
<dbReference type="EMBL" id="GBRH01214221">
    <property type="protein sequence ID" value="JAD83674.1"/>
    <property type="molecule type" value="Transcribed_RNA"/>
</dbReference>
<feature type="compositionally biased region" description="Basic residues" evidence="1">
    <location>
        <begin position="80"/>
        <end position="89"/>
    </location>
</feature>
<organism evidence="2">
    <name type="scientific">Arundo donax</name>
    <name type="common">Giant reed</name>
    <name type="synonym">Donax arundinaceus</name>
    <dbReference type="NCBI Taxonomy" id="35708"/>
    <lineage>
        <taxon>Eukaryota</taxon>
        <taxon>Viridiplantae</taxon>
        <taxon>Streptophyta</taxon>
        <taxon>Embryophyta</taxon>
        <taxon>Tracheophyta</taxon>
        <taxon>Spermatophyta</taxon>
        <taxon>Magnoliopsida</taxon>
        <taxon>Liliopsida</taxon>
        <taxon>Poales</taxon>
        <taxon>Poaceae</taxon>
        <taxon>PACMAD clade</taxon>
        <taxon>Arundinoideae</taxon>
        <taxon>Arundineae</taxon>
        <taxon>Arundo</taxon>
    </lineage>
</organism>
<feature type="compositionally biased region" description="Polar residues" evidence="1">
    <location>
        <begin position="56"/>
        <end position="67"/>
    </location>
</feature>
<reference evidence="2" key="1">
    <citation type="submission" date="2014-09" db="EMBL/GenBank/DDBJ databases">
        <authorList>
            <person name="Magalhaes I.L.F."/>
            <person name="Oliveira U."/>
            <person name="Santos F.R."/>
            <person name="Vidigal T.H.D.A."/>
            <person name="Brescovit A.D."/>
            <person name="Santos A.J."/>
        </authorList>
    </citation>
    <scope>NUCLEOTIDE SEQUENCE</scope>
    <source>
        <tissue evidence="2">Shoot tissue taken approximately 20 cm above the soil surface</tissue>
    </source>
</reference>
<dbReference type="AlphaFoldDB" id="A0A0A9D526"/>
<reference evidence="2" key="2">
    <citation type="journal article" date="2015" name="Data Brief">
        <title>Shoot transcriptome of the giant reed, Arundo donax.</title>
        <authorList>
            <person name="Barrero R.A."/>
            <person name="Guerrero F.D."/>
            <person name="Moolhuijzen P."/>
            <person name="Goolsby J.A."/>
            <person name="Tidwell J."/>
            <person name="Bellgard S.E."/>
            <person name="Bellgard M.I."/>
        </authorList>
    </citation>
    <scope>NUCLEOTIDE SEQUENCE</scope>
    <source>
        <tissue evidence="2">Shoot tissue taken approximately 20 cm above the soil surface</tissue>
    </source>
</reference>
<protein>
    <submittedName>
        <fullName evidence="2">Uncharacterized protein</fullName>
    </submittedName>
</protein>
<name>A0A0A9D526_ARUDO</name>
<feature type="region of interest" description="Disordered" evidence="1">
    <location>
        <begin position="1"/>
        <end position="105"/>
    </location>
</feature>
<proteinExistence type="predicted"/>
<evidence type="ECO:0000256" key="1">
    <source>
        <dbReference type="SAM" id="MobiDB-lite"/>
    </source>
</evidence>
<feature type="compositionally biased region" description="Basic residues" evidence="1">
    <location>
        <begin position="36"/>
        <end position="49"/>
    </location>
</feature>
<evidence type="ECO:0000313" key="2">
    <source>
        <dbReference type="EMBL" id="JAD83674.1"/>
    </source>
</evidence>